<accession>A0AAU6SK62</accession>
<proteinExistence type="predicted"/>
<protein>
    <submittedName>
        <fullName evidence="1">Uncharacterized protein</fullName>
    </submittedName>
</protein>
<dbReference type="EMBL" id="CP095338">
    <property type="protein sequence ID" value="XAG20376.1"/>
    <property type="molecule type" value="Genomic_DNA"/>
</dbReference>
<evidence type="ECO:0000313" key="1">
    <source>
        <dbReference type="EMBL" id="XAG20376.1"/>
    </source>
</evidence>
<reference evidence="1" key="1">
    <citation type="submission" date="2022-03" db="EMBL/GenBank/DDBJ databases">
        <title>Sea Food Isolates.</title>
        <authorList>
            <person name="Li c."/>
        </authorList>
    </citation>
    <scope>NUCLEOTIDE SEQUENCE</scope>
    <source>
        <strain evidence="1">19PA01SH03</strain>
    </source>
</reference>
<gene>
    <name evidence="1" type="ORF">MRN70_08510</name>
</gene>
<dbReference type="AlphaFoldDB" id="A0AAU6SK62"/>
<sequence>MYTDGGQGGWSKQQGNTPIEPLIAAGCNLVIVTHLNDGSLWSRHDYPETTILEIRPQQSISRHHGTFGGVKNVLGFNRENITSWIQQGYDDTKICFEKVMKLNQSVQELSQAHQLLVSGEATAVAAEKMLEQSMSRLRSFKKLDL</sequence>
<organism evidence="1">
    <name type="scientific">bacterium 19PA01SH03</name>
    <dbReference type="NCBI Taxonomy" id="2920705"/>
    <lineage>
        <taxon>Bacteria</taxon>
    </lineage>
</organism>
<name>A0AAU6SK62_UNCXX</name>